<evidence type="ECO:0000313" key="2">
    <source>
        <dbReference type="EMBL" id="KAJ7083715.1"/>
    </source>
</evidence>
<dbReference type="Proteomes" id="UP001222325">
    <property type="component" value="Unassembled WGS sequence"/>
</dbReference>
<accession>A0AAD6TY82</accession>
<dbReference type="EMBL" id="JARJCN010000040">
    <property type="protein sequence ID" value="KAJ7083715.1"/>
    <property type="molecule type" value="Genomic_DNA"/>
</dbReference>
<comment type="caution">
    <text evidence="2">The sequence shown here is derived from an EMBL/GenBank/DDBJ whole genome shotgun (WGS) entry which is preliminary data.</text>
</comment>
<gene>
    <name evidence="2" type="ORF">B0H15DRAFT_419711</name>
</gene>
<reference evidence="2" key="1">
    <citation type="submission" date="2023-03" db="EMBL/GenBank/DDBJ databases">
        <title>Massive genome expansion in bonnet fungi (Mycena s.s.) driven by repeated elements and novel gene families across ecological guilds.</title>
        <authorList>
            <consortium name="Lawrence Berkeley National Laboratory"/>
            <person name="Harder C.B."/>
            <person name="Miyauchi S."/>
            <person name="Viragh M."/>
            <person name="Kuo A."/>
            <person name="Thoen E."/>
            <person name="Andreopoulos B."/>
            <person name="Lu D."/>
            <person name="Skrede I."/>
            <person name="Drula E."/>
            <person name="Henrissat B."/>
            <person name="Morin E."/>
            <person name="Kohler A."/>
            <person name="Barry K."/>
            <person name="LaButti K."/>
            <person name="Morin E."/>
            <person name="Salamov A."/>
            <person name="Lipzen A."/>
            <person name="Mereny Z."/>
            <person name="Hegedus B."/>
            <person name="Baldrian P."/>
            <person name="Stursova M."/>
            <person name="Weitz H."/>
            <person name="Taylor A."/>
            <person name="Grigoriev I.V."/>
            <person name="Nagy L.G."/>
            <person name="Martin F."/>
            <person name="Kauserud H."/>
        </authorList>
    </citation>
    <scope>NUCLEOTIDE SEQUENCE</scope>
    <source>
        <strain evidence="2">CBHHK173m</strain>
    </source>
</reference>
<name>A0AAD6TY82_9AGAR</name>
<evidence type="ECO:0000256" key="1">
    <source>
        <dbReference type="SAM" id="MobiDB-lite"/>
    </source>
</evidence>
<dbReference type="AlphaFoldDB" id="A0AAD6TY82"/>
<sequence>MKMKQARSLKRPRAEAPNPVVLDDFETEAKREVAASAGLTGSSVESGSRLELKHQVRGGVVFEIGSKFTGSVRAGPPPSRCTPWLQSCPTIATCSSSKT</sequence>
<keyword evidence="3" id="KW-1185">Reference proteome</keyword>
<organism evidence="2 3">
    <name type="scientific">Mycena belliarum</name>
    <dbReference type="NCBI Taxonomy" id="1033014"/>
    <lineage>
        <taxon>Eukaryota</taxon>
        <taxon>Fungi</taxon>
        <taxon>Dikarya</taxon>
        <taxon>Basidiomycota</taxon>
        <taxon>Agaricomycotina</taxon>
        <taxon>Agaricomycetes</taxon>
        <taxon>Agaricomycetidae</taxon>
        <taxon>Agaricales</taxon>
        <taxon>Marasmiineae</taxon>
        <taxon>Mycenaceae</taxon>
        <taxon>Mycena</taxon>
    </lineage>
</organism>
<feature type="compositionally biased region" description="Basic residues" evidence="1">
    <location>
        <begin position="1"/>
        <end position="11"/>
    </location>
</feature>
<evidence type="ECO:0000313" key="3">
    <source>
        <dbReference type="Proteomes" id="UP001222325"/>
    </source>
</evidence>
<proteinExistence type="predicted"/>
<protein>
    <submittedName>
        <fullName evidence="2">Uncharacterized protein</fullName>
    </submittedName>
</protein>
<feature type="region of interest" description="Disordered" evidence="1">
    <location>
        <begin position="1"/>
        <end position="20"/>
    </location>
</feature>